<dbReference type="SUPFAM" id="SSF53244">
    <property type="entry name" value="MurD-like peptide ligases, peptide-binding domain"/>
    <property type="match status" value="1"/>
</dbReference>
<evidence type="ECO:0000259" key="19">
    <source>
        <dbReference type="Pfam" id="PF02875"/>
    </source>
</evidence>
<dbReference type="GO" id="GO:0005524">
    <property type="term" value="F:ATP binding"/>
    <property type="evidence" value="ECO:0007669"/>
    <property type="project" value="UniProtKB-KW"/>
</dbReference>
<comment type="catalytic activity">
    <reaction evidence="17">
        <text>7,8-dihydropteroate + L-glutamate + ATP = 7,8-dihydrofolate + ADP + phosphate + H(+)</text>
        <dbReference type="Rhea" id="RHEA:23584"/>
        <dbReference type="ChEBI" id="CHEBI:15378"/>
        <dbReference type="ChEBI" id="CHEBI:17839"/>
        <dbReference type="ChEBI" id="CHEBI:29985"/>
        <dbReference type="ChEBI" id="CHEBI:30616"/>
        <dbReference type="ChEBI" id="CHEBI:43474"/>
        <dbReference type="ChEBI" id="CHEBI:57451"/>
        <dbReference type="ChEBI" id="CHEBI:456216"/>
        <dbReference type="EC" id="6.3.2.12"/>
    </reaction>
</comment>
<sequence>MLETYEKALKWIHGIRRFGKKPGLKRMEWMMDKLDHPEKKVPMIHVAGTNGKGSTVTFIRHLLQEQGLVVGTFTSPFIEVFNERISVNGEPISNEQLLALANAIYPLAEALEKTELGGPSEFEVITAMMFLYFGTGQVDVAVVEVGIGGLLDSTNILTPEVSVITTIGMDHMELLGKTLPEIAAQKAGIIKPGVPVVAGNIPKEALEVIEKIAQNQQSPLYAFQKDYVISKWHTLPTWGEQFTYEDDQIMLQPIQLSMLGRHQTENAAAAIKAVAVFSQKRALLLNHEKMLLGLKQAFWPGRMEKISDSPLIVMDGAHNVPGIQRLIETIKLDFAQQEIVILFAALRNKEYSKMIQMLKKVPHVHLILTSFEHERAVTAEDICQEEDMVFFEVWQEALLAAVKQAGEDSVLLITGSLYFISEVRRTLLK</sequence>
<gene>
    <name evidence="21" type="ORF">SAMN04489868_11016</name>
</gene>
<dbReference type="EC" id="6.3.2.12" evidence="6"/>
<evidence type="ECO:0000313" key="21">
    <source>
        <dbReference type="EMBL" id="SFH66288.1"/>
    </source>
</evidence>
<dbReference type="Pfam" id="PF08245">
    <property type="entry name" value="Mur_ligase_M"/>
    <property type="match status" value="1"/>
</dbReference>
<comment type="subunit">
    <text evidence="5">Monomer.</text>
</comment>
<dbReference type="FunFam" id="3.40.1190.10:FF:000004">
    <property type="entry name" value="Dihydrofolate synthase/folylpolyglutamate synthase"/>
    <property type="match status" value="1"/>
</dbReference>
<dbReference type="Gene3D" id="3.40.1190.10">
    <property type="entry name" value="Mur-like, catalytic domain"/>
    <property type="match status" value="1"/>
</dbReference>
<evidence type="ECO:0000256" key="4">
    <source>
        <dbReference type="ARBA" id="ARBA00008276"/>
    </source>
</evidence>
<evidence type="ECO:0000256" key="13">
    <source>
        <dbReference type="ARBA" id="ARBA00022842"/>
    </source>
</evidence>
<feature type="domain" description="Mur ligase C-terminal" evidence="19">
    <location>
        <begin position="301"/>
        <end position="416"/>
    </location>
</feature>
<evidence type="ECO:0000256" key="15">
    <source>
        <dbReference type="ARBA" id="ARBA00030592"/>
    </source>
</evidence>
<evidence type="ECO:0000256" key="18">
    <source>
        <dbReference type="PIRNR" id="PIRNR001563"/>
    </source>
</evidence>
<organism evidence="21 22">
    <name type="scientific">Pisciglobus halotolerans</name>
    <dbReference type="NCBI Taxonomy" id="745365"/>
    <lineage>
        <taxon>Bacteria</taxon>
        <taxon>Bacillati</taxon>
        <taxon>Bacillota</taxon>
        <taxon>Bacilli</taxon>
        <taxon>Lactobacillales</taxon>
        <taxon>Carnobacteriaceae</taxon>
    </lineage>
</organism>
<evidence type="ECO:0000256" key="3">
    <source>
        <dbReference type="ARBA" id="ARBA00005150"/>
    </source>
</evidence>
<dbReference type="Pfam" id="PF02875">
    <property type="entry name" value="Mur_ligase_C"/>
    <property type="match status" value="1"/>
</dbReference>
<evidence type="ECO:0000256" key="12">
    <source>
        <dbReference type="ARBA" id="ARBA00022840"/>
    </source>
</evidence>
<evidence type="ECO:0000256" key="2">
    <source>
        <dbReference type="ARBA" id="ARBA00004799"/>
    </source>
</evidence>
<dbReference type="InterPro" id="IPR004101">
    <property type="entry name" value="Mur_ligase_C"/>
</dbReference>
<keyword evidence="13" id="KW-0460">Magnesium</keyword>
<dbReference type="InterPro" id="IPR036615">
    <property type="entry name" value="Mur_ligase_C_dom_sf"/>
</dbReference>
<dbReference type="RefSeq" id="WP_092091925.1">
    <property type="nucleotide sequence ID" value="NZ_FOQE01000010.1"/>
</dbReference>
<dbReference type="PROSITE" id="PS01011">
    <property type="entry name" value="FOLYLPOLYGLU_SYNT_1"/>
    <property type="match status" value="1"/>
</dbReference>
<evidence type="ECO:0000256" key="16">
    <source>
        <dbReference type="ARBA" id="ARBA00047493"/>
    </source>
</evidence>
<dbReference type="Proteomes" id="UP000198668">
    <property type="component" value="Unassembled WGS sequence"/>
</dbReference>
<evidence type="ECO:0000259" key="20">
    <source>
        <dbReference type="Pfam" id="PF08245"/>
    </source>
</evidence>
<proteinExistence type="inferred from homology"/>
<dbReference type="InterPro" id="IPR013221">
    <property type="entry name" value="Mur_ligase_cen"/>
</dbReference>
<dbReference type="OrthoDB" id="9809356at2"/>
<dbReference type="SUPFAM" id="SSF53623">
    <property type="entry name" value="MurD-like peptide ligases, catalytic domain"/>
    <property type="match status" value="1"/>
</dbReference>
<dbReference type="GO" id="GO:0046872">
    <property type="term" value="F:metal ion binding"/>
    <property type="evidence" value="ECO:0007669"/>
    <property type="project" value="UniProtKB-KW"/>
</dbReference>
<keyword evidence="11 18" id="KW-0547">Nucleotide-binding</keyword>
<evidence type="ECO:0000256" key="11">
    <source>
        <dbReference type="ARBA" id="ARBA00022741"/>
    </source>
</evidence>
<dbReference type="EMBL" id="FOQE01000010">
    <property type="protein sequence ID" value="SFH66288.1"/>
    <property type="molecule type" value="Genomic_DNA"/>
</dbReference>
<name>A0A1I3BVD8_9LACT</name>
<dbReference type="Gene3D" id="3.90.190.20">
    <property type="entry name" value="Mur ligase, C-terminal domain"/>
    <property type="match status" value="1"/>
</dbReference>
<evidence type="ECO:0000256" key="17">
    <source>
        <dbReference type="ARBA" id="ARBA00049161"/>
    </source>
</evidence>
<evidence type="ECO:0000313" key="22">
    <source>
        <dbReference type="Proteomes" id="UP000198668"/>
    </source>
</evidence>
<dbReference type="GO" id="GO:0004326">
    <property type="term" value="F:tetrahydrofolylpolyglutamate synthase activity"/>
    <property type="evidence" value="ECO:0007669"/>
    <property type="project" value="UniProtKB-EC"/>
</dbReference>
<comment type="pathway">
    <text evidence="3">Cofactor biosynthesis; tetrahydrofolylpolyglutamate biosynthesis.</text>
</comment>
<protein>
    <recommendedName>
        <fullName evidence="8">Dihydrofolate synthase/folylpolyglutamate synthase</fullName>
        <ecNumber evidence="6">6.3.2.12</ecNumber>
        <ecNumber evidence="7">6.3.2.17</ecNumber>
    </recommendedName>
    <alternativeName>
        <fullName evidence="15">Tetrahydrofolylpolyglutamate synthase</fullName>
    </alternativeName>
</protein>
<dbReference type="PANTHER" id="PTHR11136">
    <property type="entry name" value="FOLYLPOLYGLUTAMATE SYNTHASE-RELATED"/>
    <property type="match status" value="1"/>
</dbReference>
<evidence type="ECO:0000256" key="14">
    <source>
        <dbReference type="ARBA" id="ARBA00022909"/>
    </source>
</evidence>
<reference evidence="21 22" key="1">
    <citation type="submission" date="2016-10" db="EMBL/GenBank/DDBJ databases">
        <authorList>
            <person name="de Groot N.N."/>
        </authorList>
    </citation>
    <scope>NUCLEOTIDE SEQUENCE [LARGE SCALE GENOMIC DNA]</scope>
    <source>
        <strain evidence="21 22">DSM 27630</strain>
    </source>
</reference>
<dbReference type="PANTHER" id="PTHR11136:SF0">
    <property type="entry name" value="DIHYDROFOLATE SYNTHETASE-RELATED"/>
    <property type="match status" value="1"/>
</dbReference>
<keyword evidence="9 18" id="KW-0436">Ligase</keyword>
<dbReference type="InterPro" id="IPR036565">
    <property type="entry name" value="Mur-like_cat_sf"/>
</dbReference>
<accession>A0A1I3BVD8</accession>
<comment type="similarity">
    <text evidence="4 18">Belongs to the folylpolyglutamate synthase family.</text>
</comment>
<keyword evidence="10" id="KW-0479">Metal-binding</keyword>
<dbReference type="InterPro" id="IPR018109">
    <property type="entry name" value="Folylpolyglutamate_synth_CS"/>
</dbReference>
<evidence type="ECO:0000256" key="9">
    <source>
        <dbReference type="ARBA" id="ARBA00022598"/>
    </source>
</evidence>
<dbReference type="NCBIfam" id="TIGR01499">
    <property type="entry name" value="folC"/>
    <property type="match status" value="1"/>
</dbReference>
<evidence type="ECO:0000256" key="6">
    <source>
        <dbReference type="ARBA" id="ARBA00013023"/>
    </source>
</evidence>
<dbReference type="EC" id="6.3.2.17" evidence="7"/>
<keyword evidence="22" id="KW-1185">Reference proteome</keyword>
<evidence type="ECO:0000256" key="1">
    <source>
        <dbReference type="ARBA" id="ARBA00001946"/>
    </source>
</evidence>
<feature type="domain" description="Mur ligase central" evidence="20">
    <location>
        <begin position="46"/>
        <end position="273"/>
    </location>
</feature>
<dbReference type="PROSITE" id="PS01012">
    <property type="entry name" value="FOLYLPOLYGLU_SYNT_2"/>
    <property type="match status" value="1"/>
</dbReference>
<evidence type="ECO:0000256" key="10">
    <source>
        <dbReference type="ARBA" id="ARBA00022723"/>
    </source>
</evidence>
<comment type="pathway">
    <text evidence="2">Cofactor biosynthesis; tetrahydrofolate biosynthesis; 7,8-dihydrofolate from 2-amino-4-hydroxy-6-hydroxymethyl-7,8-dihydropteridine diphosphate and 4-aminobenzoate: step 2/2.</text>
</comment>
<comment type="catalytic activity">
    <reaction evidence="16">
        <text>(6S)-5,6,7,8-tetrahydrofolyl-(gamma-L-Glu)(n) + L-glutamate + ATP = (6S)-5,6,7,8-tetrahydrofolyl-(gamma-L-Glu)(n+1) + ADP + phosphate + H(+)</text>
        <dbReference type="Rhea" id="RHEA:10580"/>
        <dbReference type="Rhea" id="RHEA-COMP:14738"/>
        <dbReference type="Rhea" id="RHEA-COMP:14740"/>
        <dbReference type="ChEBI" id="CHEBI:15378"/>
        <dbReference type="ChEBI" id="CHEBI:29985"/>
        <dbReference type="ChEBI" id="CHEBI:30616"/>
        <dbReference type="ChEBI" id="CHEBI:43474"/>
        <dbReference type="ChEBI" id="CHEBI:141005"/>
        <dbReference type="ChEBI" id="CHEBI:456216"/>
        <dbReference type="EC" id="6.3.2.17"/>
    </reaction>
</comment>
<keyword evidence="12 18" id="KW-0067">ATP-binding</keyword>
<evidence type="ECO:0000256" key="7">
    <source>
        <dbReference type="ARBA" id="ARBA00013025"/>
    </source>
</evidence>
<dbReference type="PIRSF" id="PIRSF001563">
    <property type="entry name" value="Folylpolyglu_synth"/>
    <property type="match status" value="1"/>
</dbReference>
<keyword evidence="14" id="KW-0289">Folate biosynthesis</keyword>
<comment type="cofactor">
    <cofactor evidence="1">
        <name>Mg(2+)</name>
        <dbReference type="ChEBI" id="CHEBI:18420"/>
    </cofactor>
</comment>
<dbReference type="InterPro" id="IPR001645">
    <property type="entry name" value="Folylpolyglutamate_synth"/>
</dbReference>
<dbReference type="GO" id="GO:0046656">
    <property type="term" value="P:folic acid biosynthetic process"/>
    <property type="evidence" value="ECO:0007669"/>
    <property type="project" value="UniProtKB-KW"/>
</dbReference>
<evidence type="ECO:0000256" key="5">
    <source>
        <dbReference type="ARBA" id="ARBA00011245"/>
    </source>
</evidence>
<dbReference type="GO" id="GO:0008841">
    <property type="term" value="F:dihydrofolate synthase activity"/>
    <property type="evidence" value="ECO:0007669"/>
    <property type="project" value="UniProtKB-EC"/>
</dbReference>
<dbReference type="AlphaFoldDB" id="A0A1I3BVD8"/>
<dbReference type="GO" id="GO:0005737">
    <property type="term" value="C:cytoplasm"/>
    <property type="evidence" value="ECO:0007669"/>
    <property type="project" value="TreeGrafter"/>
</dbReference>
<evidence type="ECO:0000256" key="8">
    <source>
        <dbReference type="ARBA" id="ARBA00019357"/>
    </source>
</evidence>